<keyword evidence="3" id="KW-0274">FAD</keyword>
<dbReference type="Pfam" id="PF02910">
    <property type="entry name" value="Succ_DH_flav_C"/>
    <property type="match status" value="1"/>
</dbReference>
<organism evidence="9 10">
    <name type="scientific">Ktedonosporobacter rubrisoli</name>
    <dbReference type="NCBI Taxonomy" id="2509675"/>
    <lineage>
        <taxon>Bacteria</taxon>
        <taxon>Bacillati</taxon>
        <taxon>Chloroflexota</taxon>
        <taxon>Ktedonobacteria</taxon>
        <taxon>Ktedonobacterales</taxon>
        <taxon>Ktedonosporobacteraceae</taxon>
        <taxon>Ktedonosporobacter</taxon>
    </lineage>
</organism>
<feature type="domain" description="Fumarate reductase/succinate dehydrogenase flavoprotein-like C-terminal" evidence="8">
    <location>
        <begin position="469"/>
        <end position="565"/>
    </location>
</feature>
<keyword evidence="2" id="KW-0285">Flavoprotein</keyword>
<dbReference type="GO" id="GO:0033765">
    <property type="term" value="F:steroid dehydrogenase activity, acting on the CH-CH group of donors"/>
    <property type="evidence" value="ECO:0007669"/>
    <property type="project" value="UniProtKB-ARBA"/>
</dbReference>
<dbReference type="InterPro" id="IPR036188">
    <property type="entry name" value="FAD/NAD-bd_sf"/>
</dbReference>
<dbReference type="SUPFAM" id="SSF46977">
    <property type="entry name" value="Succinate dehydrogenase/fumarate reductase flavoprotein C-terminal domain"/>
    <property type="match status" value="1"/>
</dbReference>
<dbReference type="PRINTS" id="PR00368">
    <property type="entry name" value="FADPNR"/>
</dbReference>
<keyword evidence="10" id="KW-1185">Reference proteome</keyword>
<keyword evidence="4" id="KW-0560">Oxidoreductase</keyword>
<protein>
    <submittedName>
        <fullName evidence="9">FAD-dependent oxidoreductase</fullName>
    </submittedName>
</protein>
<keyword evidence="6" id="KW-0175">Coiled coil</keyword>
<dbReference type="InterPro" id="IPR027477">
    <property type="entry name" value="Succ_DH/fumarate_Rdtase_cat_sf"/>
</dbReference>
<evidence type="ECO:0000313" key="9">
    <source>
        <dbReference type="EMBL" id="QBD82336.1"/>
    </source>
</evidence>
<evidence type="ECO:0000256" key="4">
    <source>
        <dbReference type="ARBA" id="ARBA00023002"/>
    </source>
</evidence>
<dbReference type="Pfam" id="PF00890">
    <property type="entry name" value="FAD_binding_2"/>
    <property type="match status" value="1"/>
</dbReference>
<dbReference type="PANTHER" id="PTHR11632:SF51">
    <property type="entry name" value="SUCCINATE DEHYDROGENASE [UBIQUINONE] FLAVOPROTEIN SUBUNIT, MITOCHONDRIAL"/>
    <property type="match status" value="1"/>
</dbReference>
<dbReference type="InterPro" id="IPR037099">
    <property type="entry name" value="Fum_R/Succ_DH_flav-like_C_sf"/>
</dbReference>
<dbReference type="PRINTS" id="PR00411">
    <property type="entry name" value="PNDRDTASEI"/>
</dbReference>
<evidence type="ECO:0000259" key="7">
    <source>
        <dbReference type="Pfam" id="PF00890"/>
    </source>
</evidence>
<dbReference type="PIRSF" id="PIRSF000171">
    <property type="entry name" value="SDHA_APRA_LASPO"/>
    <property type="match status" value="1"/>
</dbReference>
<evidence type="ECO:0000313" key="10">
    <source>
        <dbReference type="Proteomes" id="UP000290365"/>
    </source>
</evidence>
<dbReference type="KEGG" id="kbs:EPA93_42720"/>
<accession>A0A4P6K492</accession>
<evidence type="ECO:0000256" key="1">
    <source>
        <dbReference type="ARBA" id="ARBA00001974"/>
    </source>
</evidence>
<sequence length="577" mass="64031">MHTETPGSPDCRGSLQSVYNKEMNMSANTTVERINTDVLIIGSGGAGLRAAIAATEAGVKVLVIAKEQLKDAHTGWAMGGINVAIKDPATPQMHFDDTINGGWYINNYKLARIFAEEMPDRVHDLERYGVQFDRLPDGTYFTWAGGKQSAPLNLCAGDYTGREMMRGLLAEVHRLQVPFLENHYVIRLIKQGDRVVGAYLIDNQTGQYKVVQAKATIVATGGGGNMYKVNTNAPSNTGEGYAWALDVGAELVDMEMVQFHPTGMAYPPEKRGTLVTEKVRGNGGILKNRLGERFMQRYQPQRLELAGRDEVARAIYQEIQEGRGTEHGGVYLDVTHWEEGKVEKLVPDVFAEHMEVGIDIRKQMMEISHSMHHMMGGYAITEWGETNVPGLYAAGEVTRSIHGANRLGGNSIAEGQVFGRRAGLRAADYCQNVSTPQVTQQAIDSEVAQMEALLHKKAGVKPTDMLSSIKAVMWDNVGIIRDEEKLKLARQQLTQLRQQAQDLYAENTQQLQASLEIQDMLRVAEVIVESALERKESRGAHYRSDYPQMDPAWEKNIYIKQNSDGKLVTRTAPPVKE</sequence>
<dbReference type="SUPFAM" id="SSF51905">
    <property type="entry name" value="FAD/NAD(P)-binding domain"/>
    <property type="match status" value="1"/>
</dbReference>
<evidence type="ECO:0000259" key="8">
    <source>
        <dbReference type="Pfam" id="PF02910"/>
    </source>
</evidence>
<evidence type="ECO:0000256" key="2">
    <source>
        <dbReference type="ARBA" id="ARBA00022630"/>
    </source>
</evidence>
<evidence type="ECO:0000256" key="3">
    <source>
        <dbReference type="ARBA" id="ARBA00022827"/>
    </source>
</evidence>
<name>A0A4P6K492_KTERU</name>
<proteinExistence type="predicted"/>
<dbReference type="Gene3D" id="3.50.50.60">
    <property type="entry name" value="FAD/NAD(P)-binding domain"/>
    <property type="match status" value="1"/>
</dbReference>
<dbReference type="AlphaFoldDB" id="A0A4P6K492"/>
<dbReference type="Gene3D" id="1.20.58.100">
    <property type="entry name" value="Fumarate reductase/succinate dehydrogenase flavoprotein-like, C-terminal domain"/>
    <property type="match status" value="1"/>
</dbReference>
<dbReference type="Gene3D" id="3.90.700.10">
    <property type="entry name" value="Succinate dehydrogenase/fumarate reductase flavoprotein, catalytic domain"/>
    <property type="match status" value="1"/>
</dbReference>
<dbReference type="PANTHER" id="PTHR11632">
    <property type="entry name" value="SUCCINATE DEHYDROGENASE 2 FLAVOPROTEIN SUBUNIT"/>
    <property type="match status" value="1"/>
</dbReference>
<dbReference type="EMBL" id="CP035758">
    <property type="protein sequence ID" value="QBD82336.1"/>
    <property type="molecule type" value="Genomic_DNA"/>
</dbReference>
<feature type="domain" description="FAD-dependent oxidoreductase 2 FAD-binding" evidence="7">
    <location>
        <begin position="37"/>
        <end position="412"/>
    </location>
</feature>
<dbReference type="InterPro" id="IPR003953">
    <property type="entry name" value="FAD-dep_OxRdtase_2_FAD-bd"/>
</dbReference>
<reference evidence="9 10" key="1">
    <citation type="submission" date="2019-01" db="EMBL/GenBank/DDBJ databases">
        <title>Ktedonosporobacter rubrisoli SCAWS-G2.</title>
        <authorList>
            <person name="Huang Y."/>
            <person name="Yan B."/>
        </authorList>
    </citation>
    <scope>NUCLEOTIDE SEQUENCE [LARGE SCALE GENOMIC DNA]</scope>
    <source>
        <strain evidence="9 10">SCAWS-G2</strain>
    </source>
</reference>
<evidence type="ECO:0000256" key="5">
    <source>
        <dbReference type="PIRSR" id="PIRSR000171-1"/>
    </source>
</evidence>
<dbReference type="InterPro" id="IPR015939">
    <property type="entry name" value="Fum_Rdtase/Succ_DH_flav-like_C"/>
</dbReference>
<feature type="active site" description="Proton acceptor" evidence="5">
    <location>
        <position position="308"/>
    </location>
</feature>
<dbReference type="InterPro" id="IPR030664">
    <property type="entry name" value="SdhA/FrdA/AprA"/>
</dbReference>
<comment type="cofactor">
    <cofactor evidence="1">
        <name>FAD</name>
        <dbReference type="ChEBI" id="CHEBI:57692"/>
    </cofactor>
</comment>
<gene>
    <name evidence="9" type="ORF">EPA93_42720</name>
</gene>
<evidence type="ECO:0000256" key="6">
    <source>
        <dbReference type="SAM" id="Coils"/>
    </source>
</evidence>
<dbReference type="SUPFAM" id="SSF56425">
    <property type="entry name" value="Succinate dehydrogenase/fumarate reductase flavoprotein, catalytic domain"/>
    <property type="match status" value="1"/>
</dbReference>
<dbReference type="FunFam" id="3.90.700.10:FF:000005">
    <property type="entry name" value="Succinate dehydrogenase flavoprotein subunit"/>
    <property type="match status" value="1"/>
</dbReference>
<feature type="coiled-coil region" evidence="6">
    <location>
        <begin position="479"/>
        <end position="513"/>
    </location>
</feature>
<dbReference type="Proteomes" id="UP000290365">
    <property type="component" value="Chromosome"/>
</dbReference>
<dbReference type="OrthoDB" id="9806724at2"/>